<dbReference type="OrthoDB" id="9807606at2"/>
<dbReference type="Gene3D" id="3.90.226.10">
    <property type="entry name" value="2-enoyl-CoA Hydratase, Chain A, domain 1"/>
    <property type="match status" value="1"/>
</dbReference>
<dbReference type="SUPFAM" id="SSF52096">
    <property type="entry name" value="ClpP/crotonase"/>
    <property type="match status" value="1"/>
</dbReference>
<dbReference type="EMBL" id="VLTJ01000030">
    <property type="protein sequence ID" value="TSH92108.1"/>
    <property type="molecule type" value="Genomic_DNA"/>
</dbReference>
<dbReference type="PANTHER" id="PTHR43459:SF1">
    <property type="entry name" value="EG:BACN32G11.4 PROTEIN"/>
    <property type="match status" value="1"/>
</dbReference>
<proteinExistence type="predicted"/>
<reference evidence="1 2" key="1">
    <citation type="submission" date="2019-07" db="EMBL/GenBank/DDBJ databases">
        <title>Qingshengfaniella alkalisoli gen. nov., sp. nov., isolated from saline soil.</title>
        <authorList>
            <person name="Xu L."/>
            <person name="Huang X.-X."/>
            <person name="Sun J.-Q."/>
        </authorList>
    </citation>
    <scope>NUCLEOTIDE SEQUENCE [LARGE SCALE GENOMIC DNA]</scope>
    <source>
        <strain evidence="1 2">DSM 27279</strain>
    </source>
</reference>
<protein>
    <submittedName>
        <fullName evidence="1">Enoyl-CoA hydratase/isomerase family protein</fullName>
    </submittedName>
</protein>
<keyword evidence="2" id="KW-1185">Reference proteome</keyword>
<evidence type="ECO:0000313" key="1">
    <source>
        <dbReference type="EMBL" id="TSH92108.1"/>
    </source>
</evidence>
<organism evidence="1 2">
    <name type="scientific">Verticiella sediminum</name>
    <dbReference type="NCBI Taxonomy" id="1247510"/>
    <lineage>
        <taxon>Bacteria</taxon>
        <taxon>Pseudomonadati</taxon>
        <taxon>Pseudomonadota</taxon>
        <taxon>Betaproteobacteria</taxon>
        <taxon>Burkholderiales</taxon>
        <taxon>Alcaligenaceae</taxon>
        <taxon>Verticiella</taxon>
    </lineage>
</organism>
<keyword evidence="1" id="KW-0413">Isomerase</keyword>
<dbReference type="InterPro" id="IPR001753">
    <property type="entry name" value="Enoyl-CoA_hydra/iso"/>
</dbReference>
<dbReference type="CDD" id="cd06558">
    <property type="entry name" value="crotonase-like"/>
    <property type="match status" value="1"/>
</dbReference>
<dbReference type="RefSeq" id="WP_143949521.1">
    <property type="nucleotide sequence ID" value="NZ_BAABMB010000007.1"/>
</dbReference>
<dbReference type="InterPro" id="IPR029045">
    <property type="entry name" value="ClpP/crotonase-like_dom_sf"/>
</dbReference>
<sequence>MPTVICERHEGWAEVVLNRPDRRNAIDGHLARDLGQALRELQGEREIRAIVLRGAGDAFCSGLDLKAFSATPEPEWKATFARDWDEVHRLLLACPQVLIVALERYAINGAAALAIAGDFLIVGEQAFLQVGEIQIGMAAPRNFAWLALRHSEAVAARIALLGDRVPAQELYRLGVATEVVGDDAVVTRACGLAARIGAYPAAAVAACKLGLRAATARMPAGDWLQACAAALPAGANAGTQGPPARA</sequence>
<dbReference type="AlphaFoldDB" id="A0A556AGT3"/>
<comment type="caution">
    <text evidence="1">The sequence shown here is derived from an EMBL/GenBank/DDBJ whole genome shotgun (WGS) entry which is preliminary data.</text>
</comment>
<dbReference type="Pfam" id="PF00378">
    <property type="entry name" value="ECH_1"/>
    <property type="match status" value="1"/>
</dbReference>
<dbReference type="GO" id="GO:0016853">
    <property type="term" value="F:isomerase activity"/>
    <property type="evidence" value="ECO:0007669"/>
    <property type="project" value="UniProtKB-KW"/>
</dbReference>
<evidence type="ECO:0000313" key="2">
    <source>
        <dbReference type="Proteomes" id="UP000318405"/>
    </source>
</evidence>
<dbReference type="PANTHER" id="PTHR43459">
    <property type="entry name" value="ENOYL-COA HYDRATASE"/>
    <property type="match status" value="1"/>
</dbReference>
<gene>
    <name evidence="1" type="ORF">FOZ76_17190</name>
</gene>
<dbReference type="Proteomes" id="UP000318405">
    <property type="component" value="Unassembled WGS sequence"/>
</dbReference>
<name>A0A556AGT3_9BURK</name>
<accession>A0A556AGT3</accession>